<reference evidence="1 2" key="1">
    <citation type="submission" date="2018-08" db="EMBL/GenBank/DDBJ databases">
        <title>A genome reference for cultivated species of the human gut microbiota.</title>
        <authorList>
            <person name="Zou Y."/>
            <person name="Xue W."/>
            <person name="Luo G."/>
        </authorList>
    </citation>
    <scope>NUCLEOTIDE SEQUENCE [LARGE SCALE GENOMIC DNA]</scope>
    <source>
        <strain evidence="1 2">AF29-2</strain>
    </source>
</reference>
<organism evidence="1 2">
    <name type="scientific">Megamonas rupellensis</name>
    <dbReference type="NCBI Taxonomy" id="491921"/>
    <lineage>
        <taxon>Bacteria</taxon>
        <taxon>Bacillati</taxon>
        <taxon>Bacillota</taxon>
        <taxon>Negativicutes</taxon>
        <taxon>Selenomonadales</taxon>
        <taxon>Selenomonadaceae</taxon>
        <taxon>Megamonas</taxon>
    </lineage>
</organism>
<proteinExistence type="predicted"/>
<evidence type="ECO:0000313" key="1">
    <source>
        <dbReference type="EMBL" id="RGQ08386.1"/>
    </source>
</evidence>
<dbReference type="Proteomes" id="UP000284662">
    <property type="component" value="Unassembled WGS sequence"/>
</dbReference>
<name>A0A411ZZW9_9FIRM</name>
<evidence type="ECO:0000313" key="2">
    <source>
        <dbReference type="Proteomes" id="UP000284662"/>
    </source>
</evidence>
<dbReference type="RefSeq" id="WP_117975948.1">
    <property type="nucleotide sequence ID" value="NZ_QRST01000001.1"/>
</dbReference>
<dbReference type="AlphaFoldDB" id="A0A411ZZW9"/>
<comment type="caution">
    <text evidence="1">The sequence shown here is derived from an EMBL/GenBank/DDBJ whole genome shotgun (WGS) entry which is preliminary data.</text>
</comment>
<gene>
    <name evidence="1" type="ORF">DWZ11_00575</name>
</gene>
<protein>
    <submittedName>
        <fullName evidence="1">Uncharacterized protein</fullName>
    </submittedName>
</protein>
<dbReference type="EMBL" id="QRST01000001">
    <property type="protein sequence ID" value="RGQ08386.1"/>
    <property type="molecule type" value="Genomic_DNA"/>
</dbReference>
<sequence>MILNINYIKLLEETLNGRKNPFKNEKEYYNKVQEVITNTFYSCNFMYSEEEKRNAIINNIKVAIELMIDERTYNNKKDNNITIDYTEIHF</sequence>
<accession>A0A411ZZW9</accession>